<comment type="caution">
    <text evidence="1">The sequence shown here is derived from an EMBL/GenBank/DDBJ whole genome shotgun (WGS) entry which is preliminary data.</text>
</comment>
<proteinExistence type="predicted"/>
<sequence length="96" mass="10314">RVGTRTIAGDRQWFDDMMGDLKVGGPHCMLERCGSIGKGEVKYMVGMEHNHSSLWVVQAAPIDASGQSPSGHAEGNTPMFSSAMQTFFVGLGNLDI</sequence>
<dbReference type="Proteomes" id="UP001341840">
    <property type="component" value="Unassembled WGS sequence"/>
</dbReference>
<gene>
    <name evidence="1" type="ORF">PIB30_012888</name>
</gene>
<reference evidence="1 2" key="1">
    <citation type="journal article" date="2023" name="Plants (Basel)">
        <title>Bridging the Gap: Combining Genomics and Transcriptomics Approaches to Understand Stylosanthes scabra, an Orphan Legume from the Brazilian Caatinga.</title>
        <authorList>
            <person name="Ferreira-Neto J.R.C."/>
            <person name="da Silva M.D."/>
            <person name="Binneck E."/>
            <person name="de Melo N.F."/>
            <person name="da Silva R.H."/>
            <person name="de Melo A.L.T.M."/>
            <person name="Pandolfi V."/>
            <person name="Bustamante F.O."/>
            <person name="Brasileiro-Vidal A.C."/>
            <person name="Benko-Iseppon A.M."/>
        </authorList>
    </citation>
    <scope>NUCLEOTIDE SEQUENCE [LARGE SCALE GENOMIC DNA]</scope>
    <source>
        <tissue evidence="1">Leaves</tissue>
    </source>
</reference>
<feature type="non-terminal residue" evidence="1">
    <location>
        <position position="1"/>
    </location>
</feature>
<protein>
    <submittedName>
        <fullName evidence="1">Uncharacterized protein</fullName>
    </submittedName>
</protein>
<organism evidence="1 2">
    <name type="scientific">Stylosanthes scabra</name>
    <dbReference type="NCBI Taxonomy" id="79078"/>
    <lineage>
        <taxon>Eukaryota</taxon>
        <taxon>Viridiplantae</taxon>
        <taxon>Streptophyta</taxon>
        <taxon>Embryophyta</taxon>
        <taxon>Tracheophyta</taxon>
        <taxon>Spermatophyta</taxon>
        <taxon>Magnoliopsida</taxon>
        <taxon>eudicotyledons</taxon>
        <taxon>Gunneridae</taxon>
        <taxon>Pentapetalae</taxon>
        <taxon>rosids</taxon>
        <taxon>fabids</taxon>
        <taxon>Fabales</taxon>
        <taxon>Fabaceae</taxon>
        <taxon>Papilionoideae</taxon>
        <taxon>50 kb inversion clade</taxon>
        <taxon>dalbergioids sensu lato</taxon>
        <taxon>Dalbergieae</taxon>
        <taxon>Pterocarpus clade</taxon>
        <taxon>Stylosanthes</taxon>
    </lineage>
</organism>
<keyword evidence="2" id="KW-1185">Reference proteome</keyword>
<evidence type="ECO:0000313" key="1">
    <source>
        <dbReference type="EMBL" id="MED6192718.1"/>
    </source>
</evidence>
<evidence type="ECO:0000313" key="2">
    <source>
        <dbReference type="Proteomes" id="UP001341840"/>
    </source>
</evidence>
<name>A0ABU6X6X0_9FABA</name>
<dbReference type="EMBL" id="JASCZI010211481">
    <property type="protein sequence ID" value="MED6192718.1"/>
    <property type="molecule type" value="Genomic_DNA"/>
</dbReference>
<accession>A0ABU6X6X0</accession>